<dbReference type="InterPro" id="IPR041347">
    <property type="entry name" value="MftR_C"/>
</dbReference>
<dbReference type="Gene3D" id="1.10.10.60">
    <property type="entry name" value="Homeodomain-like"/>
    <property type="match status" value="1"/>
</dbReference>
<dbReference type="GO" id="GO:0000976">
    <property type="term" value="F:transcription cis-regulatory region binding"/>
    <property type="evidence" value="ECO:0007669"/>
    <property type="project" value="TreeGrafter"/>
</dbReference>
<dbReference type="eggNOG" id="COG1309">
    <property type="taxonomic scope" value="Bacteria"/>
</dbReference>
<dbReference type="PANTHER" id="PTHR30055">
    <property type="entry name" value="HTH-TYPE TRANSCRIPTIONAL REGULATOR RUTR"/>
    <property type="match status" value="1"/>
</dbReference>
<dbReference type="InterPro" id="IPR009057">
    <property type="entry name" value="Homeodomain-like_sf"/>
</dbReference>
<keyword evidence="3" id="KW-0804">Transcription</keyword>
<dbReference type="PANTHER" id="PTHR30055:SF234">
    <property type="entry name" value="HTH-TYPE TRANSCRIPTIONAL REGULATOR BETI"/>
    <property type="match status" value="1"/>
</dbReference>
<protein>
    <submittedName>
        <fullName evidence="6">Transcriptional regulator, TetR family</fullName>
    </submittedName>
</protein>
<evidence type="ECO:0000256" key="1">
    <source>
        <dbReference type="ARBA" id="ARBA00023015"/>
    </source>
</evidence>
<keyword evidence="7" id="KW-1185">Reference proteome</keyword>
<dbReference type="SUPFAM" id="SSF46689">
    <property type="entry name" value="Homeodomain-like"/>
    <property type="match status" value="1"/>
</dbReference>
<evidence type="ECO:0000313" key="7">
    <source>
        <dbReference type="Proteomes" id="UP000183315"/>
    </source>
</evidence>
<dbReference type="Pfam" id="PF17754">
    <property type="entry name" value="TetR_C_14"/>
    <property type="match status" value="1"/>
</dbReference>
<dbReference type="InterPro" id="IPR050109">
    <property type="entry name" value="HTH-type_TetR-like_transc_reg"/>
</dbReference>
<feature type="domain" description="HTH tetR-type" evidence="5">
    <location>
        <begin position="6"/>
        <end position="66"/>
    </location>
</feature>
<evidence type="ECO:0000256" key="2">
    <source>
        <dbReference type="ARBA" id="ARBA00023125"/>
    </source>
</evidence>
<sequence length="196" mass="20297">MTTRAEATRARLQAAALDLFEERGYRAVTVEEIATAAGVSHMTFFRHFPTKERVLLDDPFDPVIAAAVAAQPTDLPAVERIARGLLALVPLLDQEPTESTRRAIAIAAGEPDLQAGMAANTAATERAIVEAAAAPGGEGEMRIAAAACLAAVTAVMLDWAADGSRRTLGDLVTVAMTTVAPALAHAEVPAFAGATP</sequence>
<dbReference type="GO" id="GO:0003700">
    <property type="term" value="F:DNA-binding transcription factor activity"/>
    <property type="evidence" value="ECO:0007669"/>
    <property type="project" value="TreeGrafter"/>
</dbReference>
<evidence type="ECO:0000256" key="4">
    <source>
        <dbReference type="PROSITE-ProRule" id="PRU00335"/>
    </source>
</evidence>
<dbReference type="STRING" id="1043493.SAMN05421637_0738"/>
<keyword evidence="1" id="KW-0805">Transcription regulation</keyword>
<dbReference type="InterPro" id="IPR001647">
    <property type="entry name" value="HTH_TetR"/>
</dbReference>
<dbReference type="RefSeq" id="WP_042216419.1">
    <property type="nucleotide sequence ID" value="NZ_BBLU01000017.1"/>
</dbReference>
<evidence type="ECO:0000313" key="6">
    <source>
        <dbReference type="EMBL" id="SEJ09009.1"/>
    </source>
</evidence>
<dbReference type="EMBL" id="FNZI01000002">
    <property type="protein sequence ID" value="SEJ09009.1"/>
    <property type="molecule type" value="Genomic_DNA"/>
</dbReference>
<dbReference type="Gene3D" id="1.10.357.10">
    <property type="entry name" value="Tetracycline Repressor, domain 2"/>
    <property type="match status" value="1"/>
</dbReference>
<keyword evidence="2 4" id="KW-0238">DNA-binding</keyword>
<gene>
    <name evidence="6" type="ORF">SAMN05421637_0738</name>
</gene>
<dbReference type="AlphaFoldDB" id="A0A1H6VWJ6"/>
<dbReference type="PROSITE" id="PS50977">
    <property type="entry name" value="HTH_TETR_2"/>
    <property type="match status" value="1"/>
</dbReference>
<evidence type="ECO:0000259" key="5">
    <source>
        <dbReference type="PROSITE" id="PS50977"/>
    </source>
</evidence>
<reference evidence="7" key="1">
    <citation type="submission" date="2016-10" db="EMBL/GenBank/DDBJ databases">
        <authorList>
            <person name="Varghese N."/>
        </authorList>
    </citation>
    <scope>NUCLEOTIDE SEQUENCE [LARGE SCALE GENOMIC DNA]</scope>
    <source>
        <strain evidence="7">DSM 24868</strain>
    </source>
</reference>
<name>A0A1H6VWJ6_9MICO</name>
<dbReference type="Proteomes" id="UP000183315">
    <property type="component" value="Unassembled WGS sequence"/>
</dbReference>
<evidence type="ECO:0000256" key="3">
    <source>
        <dbReference type="ARBA" id="ARBA00023163"/>
    </source>
</evidence>
<dbReference type="PRINTS" id="PR00455">
    <property type="entry name" value="HTHTETR"/>
</dbReference>
<accession>A0A1H6VWJ6</accession>
<dbReference type="Pfam" id="PF00440">
    <property type="entry name" value="TetR_N"/>
    <property type="match status" value="1"/>
</dbReference>
<feature type="DNA-binding region" description="H-T-H motif" evidence="4">
    <location>
        <begin position="29"/>
        <end position="48"/>
    </location>
</feature>
<proteinExistence type="predicted"/>
<organism evidence="6 7">
    <name type="scientific">Demequina mangrovi</name>
    <dbReference type="NCBI Taxonomy" id="1043493"/>
    <lineage>
        <taxon>Bacteria</taxon>
        <taxon>Bacillati</taxon>
        <taxon>Actinomycetota</taxon>
        <taxon>Actinomycetes</taxon>
        <taxon>Micrococcales</taxon>
        <taxon>Demequinaceae</taxon>
        <taxon>Demequina</taxon>
    </lineage>
</organism>